<dbReference type="InterPro" id="IPR007110">
    <property type="entry name" value="Ig-like_dom"/>
</dbReference>
<dbReference type="InterPro" id="IPR036179">
    <property type="entry name" value="Ig-like_dom_sf"/>
</dbReference>
<feature type="non-terminal residue" evidence="2">
    <location>
        <position position="412"/>
    </location>
</feature>
<dbReference type="SUPFAM" id="SSF48726">
    <property type="entry name" value="Immunoglobulin"/>
    <property type="match status" value="1"/>
</dbReference>
<dbReference type="PROSITE" id="PS50835">
    <property type="entry name" value="IG_LIKE"/>
    <property type="match status" value="1"/>
</dbReference>
<dbReference type="InterPro" id="IPR013783">
    <property type="entry name" value="Ig-like_fold"/>
</dbReference>
<evidence type="ECO:0000313" key="2">
    <source>
        <dbReference type="EMBL" id="CAL1539002.1"/>
    </source>
</evidence>
<keyword evidence="3" id="KW-1185">Reference proteome</keyword>
<accession>A0AAV2HXS0</accession>
<organism evidence="2 3">
    <name type="scientific">Lymnaea stagnalis</name>
    <name type="common">Great pond snail</name>
    <name type="synonym">Helix stagnalis</name>
    <dbReference type="NCBI Taxonomy" id="6523"/>
    <lineage>
        <taxon>Eukaryota</taxon>
        <taxon>Metazoa</taxon>
        <taxon>Spiralia</taxon>
        <taxon>Lophotrochozoa</taxon>
        <taxon>Mollusca</taxon>
        <taxon>Gastropoda</taxon>
        <taxon>Heterobranchia</taxon>
        <taxon>Euthyneura</taxon>
        <taxon>Panpulmonata</taxon>
        <taxon>Hygrophila</taxon>
        <taxon>Lymnaeoidea</taxon>
        <taxon>Lymnaeidae</taxon>
        <taxon>Lymnaea</taxon>
    </lineage>
</organism>
<reference evidence="2 3" key="1">
    <citation type="submission" date="2024-04" db="EMBL/GenBank/DDBJ databases">
        <authorList>
            <consortium name="Genoscope - CEA"/>
            <person name="William W."/>
        </authorList>
    </citation>
    <scope>NUCLEOTIDE SEQUENCE [LARGE SCALE GENOMIC DNA]</scope>
</reference>
<dbReference type="Proteomes" id="UP001497497">
    <property type="component" value="Unassembled WGS sequence"/>
</dbReference>
<evidence type="ECO:0000313" key="3">
    <source>
        <dbReference type="Proteomes" id="UP001497497"/>
    </source>
</evidence>
<sequence>MHPNHNNGDIYVENNHTTIAVCNADHTCQDLYPGHYSTEVSTNQSESVTNLRVTIANVSRVIPRIEEMWKVTTNRQVLGCTLKVYSKIKNITCSKQIFTDSIRVTCRSMPLYPQGRCFPYLLQMGFLTSNNDMSYSNEIQQGNPTFYRTTCTLSVPNSNLLKPGAYEVVMIMYPDVSGTEKDIELGTKSSFLIHIEYPTVTIQTCPRIVIENTTVSCTCIGSDDSDINATVAWYDDDDNLVDNEARLTFTASRNSSSLFCIATNQLGMKGPKLAYRPTIIEKFGPMTCKDHVTPDVVTVSCSSARAHRATACLFSINRKHKRIQLKNTTVYINTIEKLNDSFCYSTNCTLVAPATSLSPGRYEILATMYPDVTGHEKDLEFGINQTLSIHINQDHIKCGDETAEDVVIVWCL</sequence>
<proteinExistence type="predicted"/>
<dbReference type="Gene3D" id="2.60.40.10">
    <property type="entry name" value="Immunoglobulins"/>
    <property type="match status" value="1"/>
</dbReference>
<gene>
    <name evidence="2" type="ORF">GSLYS_00012823001</name>
</gene>
<evidence type="ECO:0000259" key="1">
    <source>
        <dbReference type="PROSITE" id="PS50835"/>
    </source>
</evidence>
<dbReference type="EMBL" id="CAXITT010000321">
    <property type="protein sequence ID" value="CAL1539002.1"/>
    <property type="molecule type" value="Genomic_DNA"/>
</dbReference>
<feature type="domain" description="Ig-like" evidence="1">
    <location>
        <begin position="198"/>
        <end position="264"/>
    </location>
</feature>
<protein>
    <recommendedName>
        <fullName evidence="1">Ig-like domain-containing protein</fullName>
    </recommendedName>
</protein>
<dbReference type="AlphaFoldDB" id="A0AAV2HXS0"/>
<comment type="caution">
    <text evidence="2">The sequence shown here is derived from an EMBL/GenBank/DDBJ whole genome shotgun (WGS) entry which is preliminary data.</text>
</comment>
<name>A0AAV2HXS0_LYMST</name>